<dbReference type="InterPro" id="IPR017970">
    <property type="entry name" value="Homeobox_CS"/>
</dbReference>
<feature type="compositionally biased region" description="Basic and acidic residues" evidence="15">
    <location>
        <begin position="795"/>
        <end position="829"/>
    </location>
</feature>
<feature type="compositionally biased region" description="Low complexity" evidence="15">
    <location>
        <begin position="1432"/>
        <end position="1454"/>
    </location>
</feature>
<feature type="region of interest" description="Disordered" evidence="15">
    <location>
        <begin position="737"/>
        <end position="780"/>
    </location>
</feature>
<feature type="domain" description="Homeobox" evidence="16">
    <location>
        <begin position="1213"/>
        <end position="1273"/>
    </location>
</feature>
<keyword evidence="7 11" id="KW-0238">DNA-binding</keyword>
<keyword evidence="5 13" id="KW-0805">Transcription regulation</keyword>
<dbReference type="RefSeq" id="XP_032315522.1">
    <property type="nucleotide sequence ID" value="XM_032459631.1"/>
</dbReference>
<dbReference type="SMART" id="SM01109">
    <property type="entry name" value="CUT"/>
    <property type="match status" value="3"/>
</dbReference>
<evidence type="ECO:0000256" key="12">
    <source>
        <dbReference type="RuleBase" id="RU000682"/>
    </source>
</evidence>
<feature type="domain" description="CUT" evidence="17">
    <location>
        <begin position="905"/>
        <end position="992"/>
    </location>
</feature>
<evidence type="ECO:0000256" key="15">
    <source>
        <dbReference type="SAM" id="MobiDB-lite"/>
    </source>
</evidence>
<feature type="domain" description="CUT" evidence="17">
    <location>
        <begin position="540"/>
        <end position="627"/>
    </location>
</feature>
<feature type="compositionally biased region" description="Low complexity" evidence="15">
    <location>
        <begin position="670"/>
        <end position="679"/>
    </location>
</feature>
<comment type="subcellular location">
    <subcellularLocation>
        <location evidence="1 11 12">Nucleus</location>
    </subcellularLocation>
</comment>
<dbReference type="Pfam" id="PF25398">
    <property type="entry name" value="CUX1_N"/>
    <property type="match status" value="1"/>
</dbReference>
<feature type="compositionally biased region" description="Basic and acidic residues" evidence="15">
    <location>
        <begin position="35"/>
        <end position="46"/>
    </location>
</feature>
<feature type="compositionally biased region" description="Low complexity" evidence="15">
    <location>
        <begin position="1314"/>
        <end position="1345"/>
    </location>
</feature>
<evidence type="ECO:0000256" key="5">
    <source>
        <dbReference type="ARBA" id="ARBA00023015"/>
    </source>
</evidence>
<feature type="compositionally biased region" description="Low complexity" evidence="15">
    <location>
        <begin position="514"/>
        <end position="544"/>
    </location>
</feature>
<dbReference type="InterPro" id="IPR001356">
    <property type="entry name" value="HD"/>
</dbReference>
<evidence type="ECO:0000256" key="8">
    <source>
        <dbReference type="ARBA" id="ARBA00023155"/>
    </source>
</evidence>
<dbReference type="CDD" id="cd00086">
    <property type="entry name" value="homeodomain"/>
    <property type="match status" value="1"/>
</dbReference>
<keyword evidence="8 11" id="KW-0371">Homeobox</keyword>
<feature type="domain" description="CUT" evidence="17">
    <location>
        <begin position="1088"/>
        <end position="1175"/>
    </location>
</feature>
<keyword evidence="10 11" id="KW-0539">Nucleus</keyword>
<feature type="region of interest" description="Disordered" evidence="15">
    <location>
        <begin position="22"/>
        <end position="94"/>
    </location>
</feature>
<reference evidence="19" key="1">
    <citation type="submission" date="2025-08" db="UniProtKB">
        <authorList>
            <consortium name="RefSeq"/>
        </authorList>
    </citation>
    <scope>IDENTIFICATION</scope>
    <source>
        <tissue evidence="19">Ear skin</tissue>
    </source>
</reference>
<dbReference type="PROSITE" id="PS00027">
    <property type="entry name" value="HOMEOBOX_1"/>
    <property type="match status" value="1"/>
</dbReference>
<feature type="region of interest" description="Disordered" evidence="15">
    <location>
        <begin position="795"/>
        <end position="901"/>
    </location>
</feature>
<dbReference type="InterPro" id="IPR057476">
    <property type="entry name" value="Cux_N"/>
</dbReference>
<keyword evidence="18" id="KW-1185">Reference proteome</keyword>
<feature type="compositionally biased region" description="Low complexity" evidence="15">
    <location>
        <begin position="881"/>
        <end position="893"/>
    </location>
</feature>
<dbReference type="InterPro" id="IPR009057">
    <property type="entry name" value="Homeodomain-like_sf"/>
</dbReference>
<dbReference type="FunFam" id="1.10.260.40:FF:000004">
    <property type="entry name" value="Cut-like homeobox 1a"/>
    <property type="match status" value="2"/>
</dbReference>
<feature type="compositionally biased region" description="Polar residues" evidence="15">
    <location>
        <begin position="999"/>
        <end position="1020"/>
    </location>
</feature>
<feature type="compositionally biased region" description="Low complexity" evidence="15">
    <location>
        <begin position="1404"/>
        <end position="1419"/>
    </location>
</feature>
<dbReference type="SUPFAM" id="SSF46689">
    <property type="entry name" value="Homeodomain-like"/>
    <property type="match status" value="1"/>
</dbReference>
<dbReference type="Gene3D" id="1.10.260.40">
    <property type="entry name" value="lambda repressor-like DNA-binding domains"/>
    <property type="match status" value="3"/>
</dbReference>
<dbReference type="SMART" id="SM00389">
    <property type="entry name" value="HOX"/>
    <property type="match status" value="1"/>
</dbReference>
<keyword evidence="4" id="KW-0677">Repeat</keyword>
<dbReference type="GO" id="GO:0005634">
    <property type="term" value="C:nucleus"/>
    <property type="evidence" value="ECO:0007669"/>
    <property type="project" value="UniProtKB-SubCell"/>
</dbReference>
<dbReference type="PROSITE" id="PS50071">
    <property type="entry name" value="HOMEOBOX_2"/>
    <property type="match status" value="1"/>
</dbReference>
<feature type="compositionally biased region" description="Polar residues" evidence="15">
    <location>
        <begin position="839"/>
        <end position="848"/>
    </location>
</feature>
<protein>
    <recommendedName>
        <fullName evidence="13">Homeobox protein cut-like</fullName>
    </recommendedName>
</protein>
<feature type="DNA-binding region" description="Homeobox" evidence="11">
    <location>
        <begin position="1215"/>
        <end position="1274"/>
    </location>
</feature>
<evidence type="ECO:0000259" key="17">
    <source>
        <dbReference type="PROSITE" id="PS51042"/>
    </source>
</evidence>
<dbReference type="Pfam" id="PF02376">
    <property type="entry name" value="CUT"/>
    <property type="match status" value="3"/>
</dbReference>
<evidence type="ECO:0000259" key="16">
    <source>
        <dbReference type="PROSITE" id="PS50071"/>
    </source>
</evidence>
<dbReference type="InterPro" id="IPR003350">
    <property type="entry name" value="CUT_dom"/>
</dbReference>
<evidence type="ECO:0000256" key="4">
    <source>
        <dbReference type="ARBA" id="ARBA00022737"/>
    </source>
</evidence>
<feature type="compositionally biased region" description="Basic and acidic residues" evidence="15">
    <location>
        <begin position="1462"/>
        <end position="1471"/>
    </location>
</feature>
<feature type="compositionally biased region" description="Low complexity" evidence="15">
    <location>
        <begin position="988"/>
        <end position="997"/>
    </location>
</feature>
<evidence type="ECO:0000256" key="13">
    <source>
        <dbReference type="RuleBase" id="RU361129"/>
    </source>
</evidence>
<dbReference type="PANTHER" id="PTHR14043:SF4">
    <property type="entry name" value="HOMEOBOX PROTEIN CUT-LIKE 1"/>
    <property type="match status" value="1"/>
</dbReference>
<evidence type="ECO:0000256" key="7">
    <source>
        <dbReference type="ARBA" id="ARBA00023125"/>
    </source>
</evidence>
<evidence type="ECO:0000256" key="9">
    <source>
        <dbReference type="ARBA" id="ARBA00023163"/>
    </source>
</evidence>
<keyword evidence="3" id="KW-0597">Phosphoprotein</keyword>
<evidence type="ECO:0000313" key="19">
    <source>
        <dbReference type="RefSeq" id="XP_032315522.1"/>
    </source>
</evidence>
<feature type="compositionally biased region" description="Low complexity" evidence="15">
    <location>
        <begin position="1021"/>
        <end position="1037"/>
    </location>
</feature>
<dbReference type="FunFam" id="1.10.10.60:FF:000116">
    <property type="entry name" value="Cut-like homeobox 2b"/>
    <property type="match status" value="1"/>
</dbReference>
<dbReference type="Gene3D" id="1.10.10.60">
    <property type="entry name" value="Homeodomain-like"/>
    <property type="match status" value="1"/>
</dbReference>
<dbReference type="CTD" id="1523"/>
<dbReference type="InterPro" id="IPR010982">
    <property type="entry name" value="Lambda_DNA-bd_dom_sf"/>
</dbReference>
<comment type="similarity">
    <text evidence="2 13">Belongs to the CUT homeobox family.</text>
</comment>
<feature type="compositionally biased region" description="Low complexity" evidence="15">
    <location>
        <begin position="1287"/>
        <end position="1304"/>
    </location>
</feature>
<proteinExistence type="inferred from homology"/>
<evidence type="ECO:0000256" key="2">
    <source>
        <dbReference type="ARBA" id="ARBA00008190"/>
    </source>
</evidence>
<evidence type="ECO:0000256" key="1">
    <source>
        <dbReference type="ARBA" id="ARBA00004123"/>
    </source>
</evidence>
<evidence type="ECO:0000313" key="18">
    <source>
        <dbReference type="Proteomes" id="UP000694856"/>
    </source>
</evidence>
<dbReference type="Proteomes" id="UP000694856">
    <property type="component" value="Chromosome 18"/>
</dbReference>
<dbReference type="GO" id="GO:0000977">
    <property type="term" value="F:RNA polymerase II transcription regulatory region sequence-specific DNA binding"/>
    <property type="evidence" value="ECO:0007669"/>
    <property type="project" value="TreeGrafter"/>
</dbReference>
<dbReference type="FunFam" id="1.10.260.40:FF:000010">
    <property type="entry name" value="Cut-like homeobox 1a"/>
    <property type="match status" value="1"/>
</dbReference>
<evidence type="ECO:0000256" key="14">
    <source>
        <dbReference type="SAM" id="Coils"/>
    </source>
</evidence>
<name>A0A8B8RC16_CAMFR</name>
<evidence type="ECO:0000256" key="6">
    <source>
        <dbReference type="ARBA" id="ARBA00023054"/>
    </source>
</evidence>
<evidence type="ECO:0000256" key="3">
    <source>
        <dbReference type="ARBA" id="ARBA00022553"/>
    </source>
</evidence>
<evidence type="ECO:0000256" key="11">
    <source>
        <dbReference type="PROSITE-ProRule" id="PRU00108"/>
    </source>
</evidence>
<gene>
    <name evidence="19" type="primary">CUX1</name>
</gene>
<keyword evidence="9 13" id="KW-0804">Transcription</keyword>
<sequence length="1500" mass="163387">MERSAGPLRNVYSGRVLESKALGTPWDCGVPGRGPRAEPRIPKGDRAGGPYLAPEQPRYPGGEFLPATPHPEERRALGVRRGPASSALAAPGQPRDSTRWMLCIAGAKLKRELDATATVLANRQDESEQSRKRLIEQSREFKKNTPEDLRKQVAPLLKSFQGEIDALSKRSKEAEAAFLNVYKRLIDVPDPVPALDLGQQLQLKVQRLHDIETENQKLRETLEEYNKEFAEVKNQEVTIKALKEKIREYEQTLKNQAETIALEKEQKLQNDFAEKERKLQETQMSTTSKLEEAEHKVQTLQTALEKTRTELFDLKTKYDEEITAKADEIEMIMTDLERANQRAEVAQREAETLREQLSSANHSLQLASQIQKAPDVEQAIEVLTRSSLEVELAAKEREIAQLVEDVQRLQASLTKLRENSASQISQLEQQLSAKNSTLKQLEEKLKGQADYEEVKKELNILKSMEFAPSEGAGTQDAPRPLEVLLLEKNRALQSENAALRISNSDLSGPYSTNSISSQSPLQQSPDVNGMAPSPSQSESAGSVSEGEEMDTAEIARQVKEQLIKHNIGQRIFGHYVLGLSQGSVSEILARPKPWNKLTVRGKEPFHKMKQFLSDEQNILALRSIQGRQRGNITTRIRASETGSDEAIKSILEQAKRELQVQKTAEPAQPSSASSSGNSDDAIRSILQQARREMEAQQAALDPALKPAPLSQTDIAILTPKLMSPSPMSSVSSYSPLAISLKKPPSAPEASVPTLPNPPALKKESQDAPGPDLQGAADAAQGVLRHVKSELGRSGVWKDHWWSAVQPERKSSAPPEDAKAEEAGGGKDKGGGSQPRAERSQLQGPSSSEYWKDWPSAESPYSQSSELSLTGASRSETPQNSPLPSSPIVPLSKPTKPSVPPLTPEQYEIYMYQEVDTIELTRQVKEKLAKNGICQRIFGEKVLGLSQGSVSDMLSRPKPWSKLTQKGREPFIRMQLWLNGELGQGVLPVQGQQPGPVLHSVTSLQDPLQQGCVSSESTPKTSASCSPAPESPMSSSESVKSLTELVQQPCPPIETSKDGKPPEPSDQPASDSQPTTPLPLSGHSALSIQELVAMSPELDTYGITKRVKEVLTDNNLGQRLFGETILGLTQGSVSDLLARPKPWHKLSLKGREPFVRMQLWLNDPNNVEKLMDMKRMEKKAYMKRRHSSVSDSQPCEPPSVGIDYSQGASPQPQHQLKKPRVVLAPEEKEALKRAYQQKPYPSPKTIEELATQLNLKTSTVINWFHNYRSRIRRELFIEEIQAGSQGQAGASDSPSARSGRAAPSSEGDSCDGVEAAEGPGAADAEESGGPAAAAKSQGRPAEAAAAPEEREEAPRPAEKAQPPPSGTPAPDDADDEGRPRAAPPPPPPPPEGPADGPGPVPNPAAAPAAGEDAATSAAPPGEGPCRARDGADRSSALPSTSAPAAARRASSLQSLFGLPEAAGARDSRDNPLRKKKAANLNSIIHRLEKAASREEPIEWEF</sequence>
<feature type="compositionally biased region" description="Polar residues" evidence="15">
    <location>
        <begin position="858"/>
        <end position="879"/>
    </location>
</feature>
<feature type="region of interest" description="Disordered" evidence="15">
    <location>
        <begin position="503"/>
        <end position="550"/>
    </location>
</feature>
<dbReference type="GO" id="GO:0000981">
    <property type="term" value="F:DNA-binding transcription factor activity, RNA polymerase II-specific"/>
    <property type="evidence" value="ECO:0007669"/>
    <property type="project" value="InterPro"/>
</dbReference>
<dbReference type="PROSITE" id="PS51042">
    <property type="entry name" value="CUT"/>
    <property type="match status" value="3"/>
</dbReference>
<feature type="coiled-coil region" evidence="14">
    <location>
        <begin position="201"/>
        <end position="444"/>
    </location>
</feature>
<dbReference type="PANTHER" id="PTHR14043">
    <property type="entry name" value="CCAAT DISPLACEMENT PROTEIN-RELATED"/>
    <property type="match status" value="1"/>
</dbReference>
<organism evidence="18 19">
    <name type="scientific">Camelus ferus</name>
    <name type="common">Wild bactrian camel</name>
    <name type="synonym">Camelus bactrianus ferus</name>
    <dbReference type="NCBI Taxonomy" id="419612"/>
    <lineage>
        <taxon>Eukaryota</taxon>
        <taxon>Metazoa</taxon>
        <taxon>Chordata</taxon>
        <taxon>Craniata</taxon>
        <taxon>Vertebrata</taxon>
        <taxon>Euteleostomi</taxon>
        <taxon>Mammalia</taxon>
        <taxon>Eutheria</taxon>
        <taxon>Laurasiatheria</taxon>
        <taxon>Artiodactyla</taxon>
        <taxon>Tylopoda</taxon>
        <taxon>Camelidae</taxon>
        <taxon>Camelus</taxon>
    </lineage>
</organism>
<dbReference type="Pfam" id="PF00046">
    <property type="entry name" value="Homeodomain"/>
    <property type="match status" value="1"/>
</dbReference>
<feature type="region of interest" description="Disordered" evidence="15">
    <location>
        <begin position="658"/>
        <end position="680"/>
    </location>
</feature>
<feature type="compositionally biased region" description="Polar residues" evidence="15">
    <location>
        <begin position="503"/>
        <end position="513"/>
    </location>
</feature>
<keyword evidence="6 14" id="KW-0175">Coiled coil</keyword>
<feature type="region of interest" description="Disordered" evidence="15">
    <location>
        <begin position="1183"/>
        <end position="1218"/>
    </location>
</feature>
<dbReference type="SUPFAM" id="SSF47413">
    <property type="entry name" value="lambda repressor-like DNA-binding domains"/>
    <property type="match status" value="3"/>
</dbReference>
<feature type="compositionally biased region" description="Pro residues" evidence="15">
    <location>
        <begin position="1380"/>
        <end position="1403"/>
    </location>
</feature>
<feature type="region of interest" description="Disordered" evidence="15">
    <location>
        <begin position="988"/>
        <end position="1081"/>
    </location>
</feature>
<dbReference type="GeneID" id="102520507"/>
<accession>A0A8B8RC16</accession>
<feature type="region of interest" description="Disordered" evidence="15">
    <location>
        <begin position="1283"/>
        <end position="1474"/>
    </location>
</feature>
<evidence type="ECO:0000256" key="10">
    <source>
        <dbReference type="ARBA" id="ARBA00023242"/>
    </source>
</evidence>